<comment type="caution">
    <text evidence="1">The sequence shown here is derived from an EMBL/GenBank/DDBJ whole genome shotgun (WGS) entry which is preliminary data.</text>
</comment>
<dbReference type="AlphaFoldDB" id="A0A4Z2IFW0"/>
<dbReference type="Proteomes" id="UP000314294">
    <property type="component" value="Unassembled WGS sequence"/>
</dbReference>
<sequence length="266" mass="29505">MLWCPLSAGGEVPGRDEDFVTEERSSSSSSSSRLRFHRAVSALRWDLQPATLKSPQSTSHQKRVQSLLCRFVAEPALCSERAVNHGTRHEKPDTQDEEVLFVRKRRNKGRGIKEQQGVSPQFELRKFHSGSTRLCNFPKAYSGGLRWSLSFGEAAAASEQHGKRRRGRLALISRHFTQEAIKWDRQPTLPAESDAELSPESVVLKQIQTNNAGLCLGDNVLSSGCVSELRSRIESSYSPGVTIPQPKKKTECECQGAEALTDEVSA</sequence>
<reference evidence="1 2" key="1">
    <citation type="submission" date="2019-03" db="EMBL/GenBank/DDBJ databases">
        <title>First draft genome of Liparis tanakae, snailfish: a comprehensive survey of snailfish specific genes.</title>
        <authorList>
            <person name="Kim W."/>
            <person name="Song I."/>
            <person name="Jeong J.-H."/>
            <person name="Kim D."/>
            <person name="Kim S."/>
            <person name="Ryu S."/>
            <person name="Song J.Y."/>
            <person name="Lee S.K."/>
        </authorList>
    </citation>
    <scope>NUCLEOTIDE SEQUENCE [LARGE SCALE GENOMIC DNA]</scope>
    <source>
        <tissue evidence="1">Muscle</tissue>
    </source>
</reference>
<evidence type="ECO:0000313" key="2">
    <source>
        <dbReference type="Proteomes" id="UP000314294"/>
    </source>
</evidence>
<keyword evidence="2" id="KW-1185">Reference proteome</keyword>
<accession>A0A4Z2IFW0</accession>
<proteinExistence type="predicted"/>
<dbReference type="EMBL" id="SRLO01000097">
    <property type="protein sequence ID" value="TNN75993.1"/>
    <property type="molecule type" value="Genomic_DNA"/>
</dbReference>
<organism evidence="1 2">
    <name type="scientific">Liparis tanakae</name>
    <name type="common">Tanaka's snailfish</name>
    <dbReference type="NCBI Taxonomy" id="230148"/>
    <lineage>
        <taxon>Eukaryota</taxon>
        <taxon>Metazoa</taxon>
        <taxon>Chordata</taxon>
        <taxon>Craniata</taxon>
        <taxon>Vertebrata</taxon>
        <taxon>Euteleostomi</taxon>
        <taxon>Actinopterygii</taxon>
        <taxon>Neopterygii</taxon>
        <taxon>Teleostei</taxon>
        <taxon>Neoteleostei</taxon>
        <taxon>Acanthomorphata</taxon>
        <taxon>Eupercaria</taxon>
        <taxon>Perciformes</taxon>
        <taxon>Cottioidei</taxon>
        <taxon>Cottales</taxon>
        <taxon>Liparidae</taxon>
        <taxon>Liparis</taxon>
    </lineage>
</organism>
<protein>
    <submittedName>
        <fullName evidence="1">Uncharacterized protein</fullName>
    </submittedName>
</protein>
<gene>
    <name evidence="1" type="ORF">EYF80_013756</name>
</gene>
<name>A0A4Z2IFW0_9TELE</name>
<evidence type="ECO:0000313" key="1">
    <source>
        <dbReference type="EMBL" id="TNN75993.1"/>
    </source>
</evidence>